<reference evidence="2 3" key="2">
    <citation type="journal article" date="2013" name="Plant Cell Physiol.">
        <title>Rice Annotation Project Database (RAP-DB): an integrative and interactive database for rice genomics.</title>
        <authorList>
            <person name="Sakai H."/>
            <person name="Lee S.S."/>
            <person name="Tanaka T."/>
            <person name="Numa H."/>
            <person name="Kim J."/>
            <person name="Kawahara Y."/>
            <person name="Wakimoto H."/>
            <person name="Yang C.C."/>
            <person name="Iwamoto M."/>
            <person name="Abe T."/>
            <person name="Yamada Y."/>
            <person name="Muto A."/>
            <person name="Inokuchi H."/>
            <person name="Ikemura T."/>
            <person name="Matsumoto T."/>
            <person name="Sasaki T."/>
            <person name="Itoh T."/>
        </authorList>
    </citation>
    <scope>NUCLEOTIDE SEQUENCE [LARGE SCALE GENOMIC DNA]</scope>
    <source>
        <strain evidence="3">cv. Nipponbare</strain>
    </source>
</reference>
<reference evidence="3" key="1">
    <citation type="journal article" date="2005" name="Nature">
        <title>The map-based sequence of the rice genome.</title>
        <authorList>
            <consortium name="International rice genome sequencing project (IRGSP)"/>
            <person name="Matsumoto T."/>
            <person name="Wu J."/>
            <person name="Kanamori H."/>
            <person name="Katayose Y."/>
            <person name="Fujisawa M."/>
            <person name="Namiki N."/>
            <person name="Mizuno H."/>
            <person name="Yamamoto K."/>
            <person name="Antonio B.A."/>
            <person name="Baba T."/>
            <person name="Sakata K."/>
            <person name="Nagamura Y."/>
            <person name="Aoki H."/>
            <person name="Arikawa K."/>
            <person name="Arita K."/>
            <person name="Bito T."/>
            <person name="Chiden Y."/>
            <person name="Fujitsuka N."/>
            <person name="Fukunaka R."/>
            <person name="Hamada M."/>
            <person name="Harada C."/>
            <person name="Hayashi A."/>
            <person name="Hijishita S."/>
            <person name="Honda M."/>
            <person name="Hosokawa S."/>
            <person name="Ichikawa Y."/>
            <person name="Idonuma A."/>
            <person name="Iijima M."/>
            <person name="Ikeda M."/>
            <person name="Ikeno M."/>
            <person name="Ito K."/>
            <person name="Ito S."/>
            <person name="Ito T."/>
            <person name="Ito Y."/>
            <person name="Ito Y."/>
            <person name="Iwabuchi A."/>
            <person name="Kamiya K."/>
            <person name="Karasawa W."/>
            <person name="Kurita K."/>
            <person name="Katagiri S."/>
            <person name="Kikuta A."/>
            <person name="Kobayashi H."/>
            <person name="Kobayashi N."/>
            <person name="Machita K."/>
            <person name="Maehara T."/>
            <person name="Masukawa M."/>
            <person name="Mizubayashi T."/>
            <person name="Mukai Y."/>
            <person name="Nagasaki H."/>
            <person name="Nagata Y."/>
            <person name="Naito S."/>
            <person name="Nakashima M."/>
            <person name="Nakama Y."/>
            <person name="Nakamichi Y."/>
            <person name="Nakamura M."/>
            <person name="Meguro A."/>
            <person name="Negishi M."/>
            <person name="Ohta I."/>
            <person name="Ohta T."/>
            <person name="Okamoto M."/>
            <person name="Ono N."/>
            <person name="Saji S."/>
            <person name="Sakaguchi M."/>
            <person name="Sakai K."/>
            <person name="Shibata M."/>
            <person name="Shimokawa T."/>
            <person name="Song J."/>
            <person name="Takazaki Y."/>
            <person name="Terasawa K."/>
            <person name="Tsugane M."/>
            <person name="Tsuji K."/>
            <person name="Ueda S."/>
            <person name="Waki K."/>
            <person name="Yamagata H."/>
            <person name="Yamamoto M."/>
            <person name="Yamamoto S."/>
            <person name="Yamane H."/>
            <person name="Yoshiki S."/>
            <person name="Yoshihara R."/>
            <person name="Yukawa K."/>
            <person name="Zhong H."/>
            <person name="Yano M."/>
            <person name="Yuan Q."/>
            <person name="Ouyang S."/>
            <person name="Liu J."/>
            <person name="Jones K.M."/>
            <person name="Gansberger K."/>
            <person name="Moffat K."/>
            <person name="Hill J."/>
            <person name="Bera J."/>
            <person name="Fadrosh D."/>
            <person name="Jin S."/>
            <person name="Johri S."/>
            <person name="Kim M."/>
            <person name="Overton L."/>
            <person name="Reardon M."/>
            <person name="Tsitrin T."/>
            <person name="Vuong H."/>
            <person name="Weaver B."/>
            <person name="Ciecko A."/>
            <person name="Tallon L."/>
            <person name="Jackson J."/>
            <person name="Pai G."/>
            <person name="Aken S.V."/>
            <person name="Utterback T."/>
            <person name="Reidmuller S."/>
            <person name="Feldblyum T."/>
            <person name="Hsiao J."/>
            <person name="Zismann V."/>
            <person name="Iobst S."/>
            <person name="de Vazeille A.R."/>
            <person name="Buell C.R."/>
            <person name="Ying K."/>
            <person name="Li Y."/>
            <person name="Lu T."/>
            <person name="Huang Y."/>
            <person name="Zhao Q."/>
            <person name="Feng Q."/>
            <person name="Zhang L."/>
            <person name="Zhu J."/>
            <person name="Weng Q."/>
            <person name="Mu J."/>
            <person name="Lu Y."/>
            <person name="Fan D."/>
            <person name="Liu Y."/>
            <person name="Guan J."/>
            <person name="Zhang Y."/>
            <person name="Yu S."/>
            <person name="Liu X."/>
            <person name="Zhang Y."/>
            <person name="Hong G."/>
            <person name="Han B."/>
            <person name="Choisne N."/>
            <person name="Demange N."/>
            <person name="Orjeda G."/>
            <person name="Samain S."/>
            <person name="Cattolico L."/>
            <person name="Pelletier E."/>
            <person name="Couloux A."/>
            <person name="Segurens B."/>
            <person name="Wincker P."/>
            <person name="D'Hont A."/>
            <person name="Scarpelli C."/>
            <person name="Weissenbach J."/>
            <person name="Salanoubat M."/>
            <person name="Quetier F."/>
            <person name="Yu Y."/>
            <person name="Kim H.R."/>
            <person name="Rambo T."/>
            <person name="Currie J."/>
            <person name="Collura K."/>
            <person name="Luo M."/>
            <person name="Yang T."/>
            <person name="Ammiraju J.S.S."/>
            <person name="Engler F."/>
            <person name="Soderlund C."/>
            <person name="Wing R.A."/>
            <person name="Palmer L.E."/>
            <person name="de la Bastide M."/>
            <person name="Spiegel L."/>
            <person name="Nascimento L."/>
            <person name="Zutavern T."/>
            <person name="O'Shaughnessy A."/>
            <person name="Dike S."/>
            <person name="Dedhia N."/>
            <person name="Preston R."/>
            <person name="Balija V."/>
            <person name="McCombie W.R."/>
            <person name="Chow T."/>
            <person name="Chen H."/>
            <person name="Chung M."/>
            <person name="Chen C."/>
            <person name="Shaw J."/>
            <person name="Wu H."/>
            <person name="Hsiao K."/>
            <person name="Chao Y."/>
            <person name="Chu M."/>
            <person name="Cheng C."/>
            <person name="Hour A."/>
            <person name="Lee P."/>
            <person name="Lin S."/>
            <person name="Lin Y."/>
            <person name="Liou J."/>
            <person name="Liu S."/>
            <person name="Hsing Y."/>
            <person name="Raghuvanshi S."/>
            <person name="Mohanty A."/>
            <person name="Bharti A.K."/>
            <person name="Gaur A."/>
            <person name="Gupta V."/>
            <person name="Kumar D."/>
            <person name="Ravi V."/>
            <person name="Vij S."/>
            <person name="Kapur A."/>
            <person name="Khurana P."/>
            <person name="Khurana P."/>
            <person name="Khurana J.P."/>
            <person name="Tyagi A.K."/>
            <person name="Gaikwad K."/>
            <person name="Singh A."/>
            <person name="Dalal V."/>
            <person name="Srivastava S."/>
            <person name="Dixit A."/>
            <person name="Pal A.K."/>
            <person name="Ghazi I.A."/>
            <person name="Yadav M."/>
            <person name="Pandit A."/>
            <person name="Bhargava A."/>
            <person name="Sureshbabu K."/>
            <person name="Batra K."/>
            <person name="Sharma T.R."/>
            <person name="Mohapatra T."/>
            <person name="Singh N.K."/>
            <person name="Messing J."/>
            <person name="Nelson A.B."/>
            <person name="Fuks G."/>
            <person name="Kavchok S."/>
            <person name="Keizer G."/>
            <person name="Linton E."/>
            <person name="Llaca V."/>
            <person name="Song R."/>
            <person name="Tanyolac B."/>
            <person name="Young S."/>
            <person name="Ho-Il K."/>
            <person name="Hahn J.H."/>
            <person name="Sangsakoo G."/>
            <person name="Vanavichit A."/>
            <person name="de Mattos Luiz.A.T."/>
            <person name="Zimmer P.D."/>
            <person name="Malone G."/>
            <person name="Dellagostin O."/>
            <person name="de Oliveira A.C."/>
            <person name="Bevan M."/>
            <person name="Bancroft I."/>
            <person name="Minx P."/>
            <person name="Cordum H."/>
            <person name="Wilson R."/>
            <person name="Cheng Z."/>
            <person name="Jin W."/>
            <person name="Jiang J."/>
            <person name="Leong S.A."/>
            <person name="Iwama H."/>
            <person name="Gojobori T."/>
            <person name="Itoh T."/>
            <person name="Niimura Y."/>
            <person name="Fujii Y."/>
            <person name="Habara T."/>
            <person name="Sakai H."/>
            <person name="Sato Y."/>
            <person name="Wilson G."/>
            <person name="Kumar K."/>
            <person name="McCouch S."/>
            <person name="Juretic N."/>
            <person name="Hoen D."/>
            <person name="Wright S."/>
            <person name="Bruskiewich R."/>
            <person name="Bureau T."/>
            <person name="Miyao A."/>
            <person name="Hirochika H."/>
            <person name="Nishikawa T."/>
            <person name="Kadowaki K."/>
            <person name="Sugiura M."/>
            <person name="Burr B."/>
            <person name="Sasaki T."/>
        </authorList>
    </citation>
    <scope>NUCLEOTIDE SEQUENCE [LARGE SCALE GENOMIC DNA]</scope>
    <source>
        <strain evidence="3">cv. Nipponbare</strain>
    </source>
</reference>
<evidence type="ECO:0000313" key="2">
    <source>
        <dbReference type="EMBL" id="BAS85282.1"/>
    </source>
</evidence>
<sequence>MEAEDEYSAGCSFSLMCQEDSTDLDDDGGGGGCFAGGGGADGLVRTRAARHREVDPRDARVLRILPPHGVPGHRLLRPFLPPAMHRQVGDAVGGAAAGGGVRVAGGEDGGVPGAGAVGVPRRRRRRRLRVQLRLHPPHGAARALHARLAHGRRHAVRLPPLPLLQAPATRRRRRRRGRVRRPHLLRRRSGERARPPAVHGGRRRGARGDTRRADEGGIGVQDERPLPIFPPRQGGRVRVLQRDAEPANFTGEQVDDDDDRQEIVVVVVLRVHRRREFIRRHRRLLPGGGELWQQEDEAGAAGRHPPMSGGGGRDTHGFCPSSRARHHHFSSNFLTNFFHFFDRCNSICQTICSWQCAR</sequence>
<gene>
    <name evidence="2" type="ordered locus">Os03g0617500</name>
    <name evidence="2" type="ORF">OSNPB_030617500</name>
</gene>
<feature type="region of interest" description="Disordered" evidence="1">
    <location>
        <begin position="296"/>
        <end position="319"/>
    </location>
</feature>
<dbReference type="AlphaFoldDB" id="A0A0P0W140"/>
<feature type="compositionally biased region" description="Basic residues" evidence="1">
    <location>
        <begin position="169"/>
        <end position="187"/>
    </location>
</feature>
<organism evidence="2 3">
    <name type="scientific">Oryza sativa subsp. japonica</name>
    <name type="common">Rice</name>
    <dbReference type="NCBI Taxonomy" id="39947"/>
    <lineage>
        <taxon>Eukaryota</taxon>
        <taxon>Viridiplantae</taxon>
        <taxon>Streptophyta</taxon>
        <taxon>Embryophyta</taxon>
        <taxon>Tracheophyta</taxon>
        <taxon>Spermatophyta</taxon>
        <taxon>Magnoliopsida</taxon>
        <taxon>Liliopsida</taxon>
        <taxon>Poales</taxon>
        <taxon>Poaceae</taxon>
        <taxon>BOP clade</taxon>
        <taxon>Oryzoideae</taxon>
        <taxon>Oryzeae</taxon>
        <taxon>Oryzinae</taxon>
        <taxon>Oryza</taxon>
        <taxon>Oryza sativa</taxon>
    </lineage>
</organism>
<feature type="region of interest" description="Disordered" evidence="1">
    <location>
        <begin position="166"/>
        <end position="233"/>
    </location>
</feature>
<dbReference type="Gramene" id="Os03t0617500-02">
    <property type="protein sequence ID" value="Os03t0617500-02"/>
    <property type="gene ID" value="Os03g0617500"/>
</dbReference>
<dbReference type="Proteomes" id="UP000059680">
    <property type="component" value="Chromosome 3"/>
</dbReference>
<accession>A0A0P0W140</accession>
<proteinExistence type="predicted"/>
<dbReference type="ExpressionAtlas" id="A0A0P0W140">
    <property type="expression patterns" value="baseline and differential"/>
</dbReference>
<reference evidence="2 3" key="3">
    <citation type="journal article" date="2013" name="Rice">
        <title>Improvement of the Oryza sativa Nipponbare reference genome using next generation sequence and optical map data.</title>
        <authorList>
            <person name="Kawahara Y."/>
            <person name="de la Bastide M."/>
            <person name="Hamilton J.P."/>
            <person name="Kanamori H."/>
            <person name="McCombie W.R."/>
            <person name="Ouyang S."/>
            <person name="Schwartz D.C."/>
            <person name="Tanaka T."/>
            <person name="Wu J."/>
            <person name="Zhou S."/>
            <person name="Childs K.L."/>
            <person name="Davidson R.M."/>
            <person name="Lin H."/>
            <person name="Quesada-Ocampo L."/>
            <person name="Vaillancourt B."/>
            <person name="Sakai H."/>
            <person name="Lee S.S."/>
            <person name="Kim J."/>
            <person name="Numa H."/>
            <person name="Itoh T."/>
            <person name="Buell C.R."/>
            <person name="Matsumoto T."/>
        </authorList>
    </citation>
    <scope>NUCLEOTIDE SEQUENCE [LARGE SCALE GENOMIC DNA]</scope>
    <source>
        <strain evidence="3">cv. Nipponbare</strain>
    </source>
</reference>
<feature type="compositionally biased region" description="Basic and acidic residues" evidence="1">
    <location>
        <begin position="206"/>
        <end position="225"/>
    </location>
</feature>
<keyword evidence="3" id="KW-1185">Reference proteome</keyword>
<evidence type="ECO:0000256" key="1">
    <source>
        <dbReference type="SAM" id="MobiDB-lite"/>
    </source>
</evidence>
<evidence type="ECO:0000313" key="3">
    <source>
        <dbReference type="Proteomes" id="UP000059680"/>
    </source>
</evidence>
<dbReference type="EMBL" id="AP014959">
    <property type="protein sequence ID" value="BAS85282.1"/>
    <property type="molecule type" value="Genomic_DNA"/>
</dbReference>
<protein>
    <submittedName>
        <fullName evidence="2">Os03g0617500 protein</fullName>
    </submittedName>
</protein>
<name>A0A0P0W140_ORYSJ</name>